<feature type="compositionally biased region" description="Basic and acidic residues" evidence="5">
    <location>
        <begin position="433"/>
        <end position="450"/>
    </location>
</feature>
<feature type="compositionally biased region" description="Basic residues" evidence="5">
    <location>
        <begin position="421"/>
        <end position="432"/>
    </location>
</feature>
<comment type="caution">
    <text evidence="8">The sequence shown here is derived from an EMBL/GenBank/DDBJ whole genome shotgun (WGS) entry which is preliminary data.</text>
</comment>
<feature type="compositionally biased region" description="Polar residues" evidence="5">
    <location>
        <begin position="242"/>
        <end position="259"/>
    </location>
</feature>
<evidence type="ECO:0000256" key="5">
    <source>
        <dbReference type="SAM" id="MobiDB-lite"/>
    </source>
</evidence>
<dbReference type="Proteomes" id="UP000812440">
    <property type="component" value="Chromosome 9"/>
</dbReference>
<dbReference type="PANTHER" id="PTHR13198:SF4">
    <property type="entry name" value="E3 UBIQUITIN-PROTEIN LIGASE RNF25"/>
    <property type="match status" value="1"/>
</dbReference>
<dbReference type="CDD" id="cd23818">
    <property type="entry name" value="RWD_RNF25"/>
    <property type="match status" value="1"/>
</dbReference>
<keyword evidence="2 4" id="KW-0863">Zinc-finger</keyword>
<keyword evidence="3" id="KW-0862">Zinc</keyword>
<dbReference type="Pfam" id="PF13639">
    <property type="entry name" value="zf-RING_2"/>
    <property type="match status" value="1"/>
</dbReference>
<protein>
    <recommendedName>
        <fullName evidence="10">Ring finger protein 25</fullName>
    </recommendedName>
</protein>
<dbReference type="SMART" id="SM00591">
    <property type="entry name" value="RWD"/>
    <property type="match status" value="1"/>
</dbReference>
<feature type="compositionally biased region" description="Polar residues" evidence="5">
    <location>
        <begin position="350"/>
        <end position="359"/>
    </location>
</feature>
<dbReference type="GO" id="GO:0061630">
    <property type="term" value="F:ubiquitin protein ligase activity"/>
    <property type="evidence" value="ECO:0007669"/>
    <property type="project" value="InterPro"/>
</dbReference>
<dbReference type="OrthoDB" id="432311at2759"/>
<dbReference type="PROSITE" id="PS50089">
    <property type="entry name" value="ZF_RING_2"/>
    <property type="match status" value="1"/>
</dbReference>
<feature type="region of interest" description="Disordered" evidence="5">
    <location>
        <begin position="241"/>
        <end position="488"/>
    </location>
</feature>
<evidence type="ECO:0000313" key="8">
    <source>
        <dbReference type="EMBL" id="KAG8433374.1"/>
    </source>
</evidence>
<evidence type="ECO:0000256" key="2">
    <source>
        <dbReference type="ARBA" id="ARBA00022771"/>
    </source>
</evidence>
<dbReference type="EMBL" id="JAACNH010000009">
    <property type="protein sequence ID" value="KAG8433374.1"/>
    <property type="molecule type" value="Genomic_DNA"/>
</dbReference>
<feature type="domain" description="RWD" evidence="7">
    <location>
        <begin position="14"/>
        <end position="120"/>
    </location>
</feature>
<dbReference type="InterPro" id="IPR039133">
    <property type="entry name" value="RNF25"/>
</dbReference>
<gene>
    <name evidence="8" type="ORF">GDO86_017597</name>
</gene>
<keyword evidence="1" id="KW-0479">Metal-binding</keyword>
<dbReference type="SUPFAM" id="SSF57850">
    <property type="entry name" value="RING/U-box"/>
    <property type="match status" value="1"/>
</dbReference>
<dbReference type="InterPro" id="IPR001841">
    <property type="entry name" value="Znf_RING"/>
</dbReference>
<reference evidence="8" key="1">
    <citation type="thesis" date="2020" institute="ProQuest LLC" country="789 East Eisenhower Parkway, Ann Arbor, MI, USA">
        <title>Comparative Genomics and Chromosome Evolution.</title>
        <authorList>
            <person name="Mudd A.B."/>
        </authorList>
    </citation>
    <scope>NUCLEOTIDE SEQUENCE</scope>
    <source>
        <strain evidence="8">Female2</strain>
        <tissue evidence="8">Blood</tissue>
    </source>
</reference>
<dbReference type="Gene3D" id="3.30.40.10">
    <property type="entry name" value="Zinc/RING finger domain, C3HC4 (zinc finger)"/>
    <property type="match status" value="1"/>
</dbReference>
<sequence>MATESEEDEESLVQELQVLESIYLDELQISREDRLLLRITLHPATGHDSETQYVRFTLELSLPTQYPAEVPEISVKNPRGLGDEQIHSIISSLRSVAEQGVGSPILYELIEKGKEMLTDSNVPRGHCVICLYNFQEGDSLTKTPCFHHFHSHCLGRYAEHSQEQAHISVLSVLCPVCREKVSCDLDKLRGALPPRNPEETYEPDSATLQKREELRRIYQVQLDKGGIIDLEAEKKRFFISIQEPQPSTDPILTSQSGDVPSTRPEDVPSTRPEDVPSTRPEDVPSTRPEDVLSTRPLDVPSTQPLDVPSTRPVDIPSTRPVDIPLTRPVDAPSQFVGSSSCQPEEVPFSQPKNVRTNKSLDVPSHKPVDIQSKQNKREFFPPLPNETNPPYSRGHSERQKSGYRNHFYRLPHYDHSDNSHLHRGRGRRPHGRARPERNERSGEVKPDISRGHGNPSRGNFKGRNFRTGGIVQRSSRGTEENVMTDNPS</sequence>
<evidence type="ECO:0008006" key="10">
    <source>
        <dbReference type="Google" id="ProtNLM"/>
    </source>
</evidence>
<dbReference type="GO" id="GO:0016567">
    <property type="term" value="P:protein ubiquitination"/>
    <property type="evidence" value="ECO:0007669"/>
    <property type="project" value="TreeGrafter"/>
</dbReference>
<proteinExistence type="predicted"/>
<evidence type="ECO:0000256" key="3">
    <source>
        <dbReference type="ARBA" id="ARBA00022833"/>
    </source>
</evidence>
<keyword evidence="9" id="KW-1185">Reference proteome</keyword>
<accession>A0A8T2IQP7</accession>
<feature type="compositionally biased region" description="Basic and acidic residues" evidence="5">
    <location>
        <begin position="411"/>
        <end position="420"/>
    </location>
</feature>
<evidence type="ECO:0000259" key="6">
    <source>
        <dbReference type="PROSITE" id="PS50089"/>
    </source>
</evidence>
<dbReference type="PANTHER" id="PTHR13198">
    <property type="entry name" value="RING FINGER PROTEIN 25"/>
    <property type="match status" value="1"/>
</dbReference>
<dbReference type="Gene3D" id="3.10.110.10">
    <property type="entry name" value="Ubiquitin Conjugating Enzyme"/>
    <property type="match status" value="1"/>
</dbReference>
<dbReference type="AlphaFoldDB" id="A0A8T2IQP7"/>
<dbReference type="InterPro" id="IPR013083">
    <property type="entry name" value="Znf_RING/FYVE/PHD"/>
</dbReference>
<dbReference type="GO" id="GO:0008270">
    <property type="term" value="F:zinc ion binding"/>
    <property type="evidence" value="ECO:0007669"/>
    <property type="project" value="UniProtKB-KW"/>
</dbReference>
<organism evidence="8 9">
    <name type="scientific">Hymenochirus boettgeri</name>
    <name type="common">Congo dwarf clawed frog</name>
    <dbReference type="NCBI Taxonomy" id="247094"/>
    <lineage>
        <taxon>Eukaryota</taxon>
        <taxon>Metazoa</taxon>
        <taxon>Chordata</taxon>
        <taxon>Craniata</taxon>
        <taxon>Vertebrata</taxon>
        <taxon>Euteleostomi</taxon>
        <taxon>Amphibia</taxon>
        <taxon>Batrachia</taxon>
        <taxon>Anura</taxon>
        <taxon>Pipoidea</taxon>
        <taxon>Pipidae</taxon>
        <taxon>Pipinae</taxon>
        <taxon>Hymenochirus</taxon>
    </lineage>
</organism>
<dbReference type="InterPro" id="IPR016135">
    <property type="entry name" value="UBQ-conjugating_enzyme/RWD"/>
</dbReference>
<feature type="compositionally biased region" description="Basic and acidic residues" evidence="5">
    <location>
        <begin position="263"/>
        <end position="292"/>
    </location>
</feature>
<dbReference type="GO" id="GO:0005634">
    <property type="term" value="C:nucleus"/>
    <property type="evidence" value="ECO:0007669"/>
    <property type="project" value="TreeGrafter"/>
</dbReference>
<feature type="domain" description="RING-type" evidence="6">
    <location>
        <begin position="127"/>
        <end position="178"/>
    </location>
</feature>
<dbReference type="PROSITE" id="PS50908">
    <property type="entry name" value="RWD"/>
    <property type="match status" value="1"/>
</dbReference>
<evidence type="ECO:0000256" key="4">
    <source>
        <dbReference type="PROSITE-ProRule" id="PRU00175"/>
    </source>
</evidence>
<dbReference type="FunFam" id="3.10.110.10:FF:000052">
    <property type="entry name" value="Putative e3 ubiquitin-protein ligase rnf25"/>
    <property type="match status" value="1"/>
</dbReference>
<dbReference type="SUPFAM" id="SSF54495">
    <property type="entry name" value="UBC-like"/>
    <property type="match status" value="1"/>
</dbReference>
<dbReference type="InterPro" id="IPR006575">
    <property type="entry name" value="RWD_dom"/>
</dbReference>
<dbReference type="Pfam" id="PF05773">
    <property type="entry name" value="RWD"/>
    <property type="match status" value="1"/>
</dbReference>
<dbReference type="SMART" id="SM00184">
    <property type="entry name" value="RING"/>
    <property type="match status" value="1"/>
</dbReference>
<evidence type="ECO:0000256" key="1">
    <source>
        <dbReference type="ARBA" id="ARBA00022723"/>
    </source>
</evidence>
<dbReference type="CDD" id="cd16470">
    <property type="entry name" value="RING-H2_RNF25"/>
    <property type="match status" value="1"/>
</dbReference>
<evidence type="ECO:0000259" key="7">
    <source>
        <dbReference type="PROSITE" id="PS50908"/>
    </source>
</evidence>
<evidence type="ECO:0000313" key="9">
    <source>
        <dbReference type="Proteomes" id="UP000812440"/>
    </source>
</evidence>
<name>A0A8T2IQP7_9PIPI</name>